<feature type="chain" id="PRO_5042813807" evidence="1">
    <location>
        <begin position="31"/>
        <end position="301"/>
    </location>
</feature>
<dbReference type="Gene3D" id="2.120.10.30">
    <property type="entry name" value="TolB, C-terminal domain"/>
    <property type="match status" value="1"/>
</dbReference>
<keyword evidence="1" id="KW-0732">Signal</keyword>
<organism evidence="3 4">
    <name type="scientific">Bacteroides ovatus (strain ATCC 8483 / DSM 1896 / JCM 5824 / BCRC 10623 / CCUG 4943 / NCTC 11153)</name>
    <dbReference type="NCBI Taxonomy" id="411476"/>
    <lineage>
        <taxon>Bacteria</taxon>
        <taxon>Pseudomonadati</taxon>
        <taxon>Bacteroidota</taxon>
        <taxon>Bacteroidia</taxon>
        <taxon>Bacteroidales</taxon>
        <taxon>Bacteroidaceae</taxon>
        <taxon>Bacteroides</taxon>
    </lineage>
</organism>
<comment type="caution">
    <text evidence="3">The sequence shown here is derived from an EMBL/GenBank/DDBJ whole genome shotgun (WGS) entry which is preliminary data.</text>
</comment>
<feature type="domain" description="IPT/TIG" evidence="2">
    <location>
        <begin position="48"/>
        <end position="120"/>
    </location>
</feature>
<dbReference type="CDD" id="cd00603">
    <property type="entry name" value="IPT_PCSR"/>
    <property type="match status" value="1"/>
</dbReference>
<dbReference type="InterPro" id="IPR002909">
    <property type="entry name" value="IPT_dom"/>
</dbReference>
<dbReference type="InterPro" id="IPR014756">
    <property type="entry name" value="Ig_E-set"/>
</dbReference>
<dbReference type="SUPFAM" id="SSF101898">
    <property type="entry name" value="NHL repeat"/>
    <property type="match status" value="1"/>
</dbReference>
<dbReference type="SUPFAM" id="SSF81296">
    <property type="entry name" value="E set domains"/>
    <property type="match status" value="1"/>
</dbReference>
<sequence length="301" mass="33358">MKCKTMKHGNIGLQCMMLVFILAVCFSSCKDSKDDTSAPYDPNLPVEVTDFTPKSGGGKKKMIIYGSNFGIDCSIISVKVGGKEAIVISSKGTSIYCSTPESCFEGTVEIKIGEQTVIASEKYQYEPQMVVTDLCGDVDELGEGNIVDTGPFDDCGKIDYPFWFSFDPQHSNILYLSQNKGNLRVLDLEKEMIYTKELNNINRATTITWTNDGDMILAAPQNGGAKNRNNIILKRGSSTDGQDFKESVGSLWRVVMLVTGLWCFHKRENFTSIIVQQAMCTDIILKKTAIITIRKFLVEQG</sequence>
<evidence type="ECO:0000313" key="3">
    <source>
        <dbReference type="EMBL" id="EDO10686.1"/>
    </source>
</evidence>
<feature type="signal peptide" evidence="1">
    <location>
        <begin position="1"/>
        <end position="30"/>
    </location>
</feature>
<proteinExistence type="predicted"/>
<reference evidence="3 4" key="1">
    <citation type="submission" date="2007-03" db="EMBL/GenBank/DDBJ databases">
        <authorList>
            <person name="Fulton L."/>
            <person name="Clifton S."/>
            <person name="Fulton B."/>
            <person name="Xu J."/>
            <person name="Minx P."/>
            <person name="Pepin K.H."/>
            <person name="Johnson M."/>
            <person name="Thiruvilangam P."/>
            <person name="Bhonagiri V."/>
            <person name="Nash W.E."/>
            <person name="Mardis E.R."/>
            <person name="Wilson R.K."/>
        </authorList>
    </citation>
    <scope>NUCLEOTIDE SEQUENCE [LARGE SCALE GENOMIC DNA]</scope>
    <source>
        <strain evidence="4">ATCC 8483 / DSM 1896 / JCM 5824 / BCRC 10623 / CCUG 4943 / NCTC 11153</strain>
    </source>
</reference>
<reference evidence="4" key="2">
    <citation type="submission" date="2007-04" db="EMBL/GenBank/DDBJ databases">
        <title>Draft genome sequence of Bacteroides ovatus (ATCC 8483).</title>
        <authorList>
            <person name="Sudarsanam P."/>
            <person name="Ley R."/>
            <person name="Guruge J."/>
            <person name="Turnbaugh P.J."/>
            <person name="Mahowald M."/>
            <person name="Liep D."/>
            <person name="Gordon J."/>
        </authorList>
    </citation>
    <scope>NUCLEOTIDE SEQUENCE [LARGE SCALE GENOMIC DNA]</scope>
    <source>
        <strain evidence="4">ATCC 8483 / DSM 1896 / JCM 5824 / BCRC 10623 / CCUG 4943 / NCTC 11153</strain>
    </source>
</reference>
<dbReference type="InterPro" id="IPR011042">
    <property type="entry name" value="6-blade_b-propeller_TolB-like"/>
</dbReference>
<protein>
    <submittedName>
        <fullName evidence="3">IPT/TIG domain protein</fullName>
    </submittedName>
</protein>
<dbReference type="InterPro" id="IPR013783">
    <property type="entry name" value="Ig-like_fold"/>
</dbReference>
<dbReference type="EMBL" id="AAXF02000051">
    <property type="protein sequence ID" value="EDO10686.1"/>
    <property type="molecule type" value="Genomic_DNA"/>
</dbReference>
<accession>A0AAN3D723</accession>
<dbReference type="Proteomes" id="UP000005475">
    <property type="component" value="Unassembled WGS sequence"/>
</dbReference>
<gene>
    <name evidence="3" type="ORF">BACOVA_03318</name>
</gene>
<dbReference type="Pfam" id="PF01833">
    <property type="entry name" value="TIG"/>
    <property type="match status" value="1"/>
</dbReference>
<evidence type="ECO:0000313" key="4">
    <source>
        <dbReference type="Proteomes" id="UP000005475"/>
    </source>
</evidence>
<dbReference type="AlphaFoldDB" id="A0AAN3D723"/>
<name>A0AAN3D723_BACO1</name>
<dbReference type="Gene3D" id="2.60.40.10">
    <property type="entry name" value="Immunoglobulins"/>
    <property type="match status" value="1"/>
</dbReference>
<evidence type="ECO:0000256" key="1">
    <source>
        <dbReference type="SAM" id="SignalP"/>
    </source>
</evidence>
<evidence type="ECO:0000259" key="2">
    <source>
        <dbReference type="Pfam" id="PF01833"/>
    </source>
</evidence>